<evidence type="ECO:0000313" key="6">
    <source>
        <dbReference type="EMBL" id="WQD78792.1"/>
    </source>
</evidence>
<proteinExistence type="predicted"/>
<gene>
    <name evidence="6" type="ORF">U0042_03520</name>
</gene>
<dbReference type="PANTHER" id="PTHR46796">
    <property type="entry name" value="HTH-TYPE TRANSCRIPTIONAL ACTIVATOR RHAS-RELATED"/>
    <property type="match status" value="1"/>
</dbReference>
<evidence type="ECO:0000256" key="2">
    <source>
        <dbReference type="ARBA" id="ARBA00023125"/>
    </source>
</evidence>
<dbReference type="InterPro" id="IPR018060">
    <property type="entry name" value="HTH_AraC"/>
</dbReference>
<dbReference type="SUPFAM" id="SSF46689">
    <property type="entry name" value="Homeodomain-like"/>
    <property type="match status" value="2"/>
</dbReference>
<dbReference type="RefSeq" id="WP_198665243.1">
    <property type="nucleotide sequence ID" value="NZ_CP139965.1"/>
</dbReference>
<dbReference type="SUPFAM" id="SSF51215">
    <property type="entry name" value="Regulatory protein AraC"/>
    <property type="match status" value="1"/>
</dbReference>
<evidence type="ECO:0000256" key="3">
    <source>
        <dbReference type="ARBA" id="ARBA00023163"/>
    </source>
</evidence>
<protein>
    <submittedName>
        <fullName evidence="6">AraC family transcriptional regulator</fullName>
    </submittedName>
</protein>
<evidence type="ECO:0000256" key="4">
    <source>
        <dbReference type="SAM" id="MobiDB-lite"/>
    </source>
</evidence>
<dbReference type="PROSITE" id="PS01124">
    <property type="entry name" value="HTH_ARAC_FAMILY_2"/>
    <property type="match status" value="1"/>
</dbReference>
<dbReference type="InterPro" id="IPR050204">
    <property type="entry name" value="AraC_XylS_family_regulators"/>
</dbReference>
<evidence type="ECO:0000256" key="1">
    <source>
        <dbReference type="ARBA" id="ARBA00023015"/>
    </source>
</evidence>
<dbReference type="Pfam" id="PF12833">
    <property type="entry name" value="HTH_18"/>
    <property type="match status" value="1"/>
</dbReference>
<dbReference type="SMART" id="SM00342">
    <property type="entry name" value="HTH_ARAC"/>
    <property type="match status" value="1"/>
</dbReference>
<evidence type="ECO:0000259" key="5">
    <source>
        <dbReference type="PROSITE" id="PS01124"/>
    </source>
</evidence>
<accession>A0ABZ0WN39</accession>
<sequence length="292" mass="32727">MKAAGEGAEIAVGTEARAQPQVPPQLPHTDWIHRAHQGDIERIEAFFHAHAYDMHRHDTYAIGRTLSGVQSFHYRRHFVHSQPGRTIVIHPDEPHDGEAGSEHGFRYRMVYVEPALLQQALGGRPLPFVEGGISDDPRLYAATDVLLRGMDCPLDPLERDDAILDLALALDAVSGARRLRQAADYHAARRAREYLHDALDCAVSLDDLAAATGRDRWSLSRDFRAFFGTSPYRYLTMRRLDRVRQLMVLGRPLAESAAAAGFADQSHMTRHFTKTYGLSPSRWLKTLAGMGR</sequence>
<dbReference type="InterPro" id="IPR003313">
    <property type="entry name" value="AraC-bd"/>
</dbReference>
<dbReference type="Pfam" id="PF02311">
    <property type="entry name" value="AraC_binding"/>
    <property type="match status" value="1"/>
</dbReference>
<feature type="domain" description="HTH araC/xylS-type" evidence="5">
    <location>
        <begin position="189"/>
        <end position="286"/>
    </location>
</feature>
<dbReference type="InterPro" id="IPR009057">
    <property type="entry name" value="Homeodomain-like_sf"/>
</dbReference>
<dbReference type="EMBL" id="CP139965">
    <property type="protein sequence ID" value="WQD78792.1"/>
    <property type="molecule type" value="Genomic_DNA"/>
</dbReference>
<organism evidence="6 7">
    <name type="scientific">Paraburkholderia kururiensis</name>
    <dbReference type="NCBI Taxonomy" id="984307"/>
    <lineage>
        <taxon>Bacteria</taxon>
        <taxon>Pseudomonadati</taxon>
        <taxon>Pseudomonadota</taxon>
        <taxon>Betaproteobacteria</taxon>
        <taxon>Burkholderiales</taxon>
        <taxon>Burkholderiaceae</taxon>
        <taxon>Paraburkholderia</taxon>
    </lineage>
</organism>
<dbReference type="InterPro" id="IPR037923">
    <property type="entry name" value="HTH-like"/>
</dbReference>
<keyword evidence="1" id="KW-0805">Transcription regulation</keyword>
<dbReference type="PANTHER" id="PTHR46796:SF2">
    <property type="entry name" value="TRANSCRIPTIONAL REGULATORY PROTEIN"/>
    <property type="match status" value="1"/>
</dbReference>
<keyword evidence="7" id="KW-1185">Reference proteome</keyword>
<name>A0ABZ0WN39_9BURK</name>
<dbReference type="Proteomes" id="UP001325479">
    <property type="component" value="Chromosome"/>
</dbReference>
<keyword evidence="2" id="KW-0238">DNA-binding</keyword>
<evidence type="ECO:0000313" key="7">
    <source>
        <dbReference type="Proteomes" id="UP001325479"/>
    </source>
</evidence>
<dbReference type="Gene3D" id="1.10.10.60">
    <property type="entry name" value="Homeodomain-like"/>
    <property type="match status" value="1"/>
</dbReference>
<feature type="region of interest" description="Disordered" evidence="4">
    <location>
        <begin position="1"/>
        <end position="24"/>
    </location>
</feature>
<reference evidence="6 7" key="1">
    <citation type="submission" date="2023-12" db="EMBL/GenBank/DDBJ databases">
        <title>Genome sequencing and assembly of bacterial species from a model synthetic community.</title>
        <authorList>
            <person name="Hogle S.L."/>
        </authorList>
    </citation>
    <scope>NUCLEOTIDE SEQUENCE [LARGE SCALE GENOMIC DNA]</scope>
    <source>
        <strain evidence="6 7">HAMBI 2494</strain>
    </source>
</reference>
<keyword evidence="3" id="KW-0804">Transcription</keyword>